<keyword evidence="3" id="KW-1185">Reference proteome</keyword>
<dbReference type="OrthoDB" id="5419659at2"/>
<protein>
    <recommendedName>
        <fullName evidence="1">HicB-like antitoxin of toxin-antitoxin system domain-containing protein</fullName>
    </recommendedName>
</protein>
<reference evidence="2 3" key="1">
    <citation type="submission" date="2012-07" db="EMBL/GenBank/DDBJ databases">
        <title>The Genome Sequence of Facklamia hominis CCUG 36813.</title>
        <authorList>
            <consortium name="The Broad Institute Genome Sequencing Platform"/>
            <person name="Earl A."/>
            <person name="Ward D."/>
            <person name="Feldgarden M."/>
            <person name="Gevers D."/>
            <person name="Huys G."/>
            <person name="Walker B."/>
            <person name="Young S.K."/>
            <person name="Zeng Q."/>
            <person name="Gargeya S."/>
            <person name="Fitzgerald M."/>
            <person name="Haas B."/>
            <person name="Abouelleil A."/>
            <person name="Alvarado L."/>
            <person name="Arachchi H.M."/>
            <person name="Berlin A.M."/>
            <person name="Chapman S.B."/>
            <person name="Goldberg J."/>
            <person name="Griggs A."/>
            <person name="Gujja S."/>
            <person name="Hansen M."/>
            <person name="Howarth C."/>
            <person name="Imamovic A."/>
            <person name="Larimer J."/>
            <person name="McCowen C."/>
            <person name="Montmayeur A."/>
            <person name="Murphy C."/>
            <person name="Neiman D."/>
            <person name="Pearson M."/>
            <person name="Priest M."/>
            <person name="Roberts A."/>
            <person name="Saif S."/>
            <person name="Shea T."/>
            <person name="Sisk P."/>
            <person name="Sykes S."/>
            <person name="Wortman J."/>
            <person name="Nusbaum C."/>
            <person name="Birren B."/>
        </authorList>
    </citation>
    <scope>NUCLEOTIDE SEQUENCE [LARGE SCALE GENOMIC DNA]</scope>
    <source>
        <strain evidence="2 3">CCUG 36813</strain>
    </source>
</reference>
<dbReference type="EMBL" id="AGZD01000007">
    <property type="protein sequence ID" value="EKB54478.1"/>
    <property type="molecule type" value="Genomic_DNA"/>
</dbReference>
<sequence length="132" mass="15166">MKYSYYALMNEEGGIYTISFPDIPGAISEADSIDQAILNAQEVLEIFMLMYENEGNEFPKGSSARELSQRLESDNDFIQLITVDTRIVRMREENKSVNKMVTLPKWLVELGKERQVNFSQLLQSALRSELHV</sequence>
<dbReference type="PATRIC" id="fig|883111.3.peg.672"/>
<dbReference type="Proteomes" id="UP000004465">
    <property type="component" value="Unassembled WGS sequence"/>
</dbReference>
<evidence type="ECO:0000259" key="1">
    <source>
        <dbReference type="Pfam" id="PF15919"/>
    </source>
</evidence>
<organism evidence="2 3">
    <name type="scientific">Facklamia hominis CCUG 36813</name>
    <dbReference type="NCBI Taxonomy" id="883111"/>
    <lineage>
        <taxon>Bacteria</taxon>
        <taxon>Bacillati</taxon>
        <taxon>Bacillota</taxon>
        <taxon>Bacilli</taxon>
        <taxon>Lactobacillales</taxon>
        <taxon>Aerococcaceae</taxon>
        <taxon>Facklamia</taxon>
    </lineage>
</organism>
<feature type="domain" description="HicB-like antitoxin of toxin-antitoxin system" evidence="1">
    <location>
        <begin position="11"/>
        <end position="109"/>
    </location>
</feature>
<dbReference type="SUPFAM" id="SSF143100">
    <property type="entry name" value="TTHA1013/TTHA0281-like"/>
    <property type="match status" value="1"/>
</dbReference>
<dbReference type="STRING" id="883111.HMPREF9706_00668"/>
<proteinExistence type="predicted"/>
<dbReference type="RefSeq" id="WP_006907988.1">
    <property type="nucleotide sequence ID" value="NZ_JH932292.1"/>
</dbReference>
<accession>K1LWL5</accession>
<dbReference type="InterPro" id="IPR031807">
    <property type="entry name" value="HicB-like"/>
</dbReference>
<dbReference type="AlphaFoldDB" id="K1LWL5"/>
<evidence type="ECO:0000313" key="2">
    <source>
        <dbReference type="EMBL" id="EKB54478.1"/>
    </source>
</evidence>
<dbReference type="InterPro" id="IPR035069">
    <property type="entry name" value="TTHA1013/TTHA0281-like"/>
</dbReference>
<dbReference type="Pfam" id="PF15919">
    <property type="entry name" value="HicB_lk_antitox"/>
    <property type="match status" value="1"/>
</dbReference>
<name>K1LWL5_9LACT</name>
<comment type="caution">
    <text evidence="2">The sequence shown here is derived from an EMBL/GenBank/DDBJ whole genome shotgun (WGS) entry which is preliminary data.</text>
</comment>
<dbReference type="HOGENOM" id="CLU_114047_0_2_9"/>
<gene>
    <name evidence="2" type="ORF">HMPREF9706_00668</name>
</gene>
<evidence type="ECO:0000313" key="3">
    <source>
        <dbReference type="Proteomes" id="UP000004465"/>
    </source>
</evidence>
<dbReference type="Gene3D" id="3.30.160.250">
    <property type="match status" value="1"/>
</dbReference>